<dbReference type="InterPro" id="IPR006015">
    <property type="entry name" value="Universal_stress_UspA"/>
</dbReference>
<comment type="similarity">
    <text evidence="1">Belongs to the universal stress protein A family.</text>
</comment>
<dbReference type="InterPro" id="IPR006016">
    <property type="entry name" value="UspA"/>
</dbReference>
<evidence type="ECO:0000259" key="2">
    <source>
        <dbReference type="Pfam" id="PF00582"/>
    </source>
</evidence>
<dbReference type="HOGENOM" id="CLU_049301_2_3_11"/>
<dbReference type="AlphaFoldDB" id="G8RQA3"/>
<dbReference type="InterPro" id="IPR014729">
    <property type="entry name" value="Rossmann-like_a/b/a_fold"/>
</dbReference>
<protein>
    <submittedName>
        <fullName evidence="3">Universal stress protein UspA-like protein</fullName>
    </submittedName>
</protein>
<sequence length="298" mass="31681">MSNLSPKYGILVGVDGSPESEAAIRWATHEAVMRNQPVTLMHAIPPVVVTWPVAYLESSFAESQEANARDVIERAQKTVQASAGEAQPPAVRTEIRHIDAASALVSASRDAYMTVAGSRGLGAVGRAVLGSVSGGLVHHGHGPIAIIGPDQAHTRDDTSPVLVGVDGSVASEDATALAFDEASRRRVDLVALHAWSDVGVFPALGMDWHQYEDEGHEVLAERLAGWQEQYPDVHVRRRIVCDQAARWLIEESESAQLLVVGSHGRGGFAGMMLGSVSSKVAQASKAPVIVVRPRSDAK</sequence>
<proteinExistence type="inferred from homology"/>
<dbReference type="OrthoDB" id="3174546at2"/>
<dbReference type="eggNOG" id="COG0589">
    <property type="taxonomic scope" value="Bacteria"/>
</dbReference>
<dbReference type="SUPFAM" id="SSF52402">
    <property type="entry name" value="Adenine nucleotide alpha hydrolases-like"/>
    <property type="match status" value="2"/>
</dbReference>
<dbReference type="PRINTS" id="PR01438">
    <property type="entry name" value="UNVRSLSTRESS"/>
</dbReference>
<accession>G8RQA3</accession>
<dbReference type="PATRIC" id="fig|710685.3.peg.5931"/>
<dbReference type="CDD" id="cd23944">
    <property type="entry name" value="USP_Rv2623_repeat1"/>
    <property type="match status" value="1"/>
</dbReference>
<dbReference type="PANTHER" id="PTHR31964:SF113">
    <property type="entry name" value="USPA DOMAIN-CONTAINING PROTEIN"/>
    <property type="match status" value="1"/>
</dbReference>
<keyword evidence="4" id="KW-1185">Reference proteome</keyword>
<gene>
    <name evidence="3" type="ordered locus">MycrhN_5904</name>
</gene>
<dbReference type="Gene3D" id="3.40.50.620">
    <property type="entry name" value="HUPs"/>
    <property type="match status" value="2"/>
</dbReference>
<organism evidence="3 4">
    <name type="scientific">Mycolicibacterium rhodesiae (strain NBB3)</name>
    <name type="common">Mycobacterium rhodesiae</name>
    <dbReference type="NCBI Taxonomy" id="710685"/>
    <lineage>
        <taxon>Bacteria</taxon>
        <taxon>Bacillati</taxon>
        <taxon>Actinomycetota</taxon>
        <taxon>Actinomycetes</taxon>
        <taxon>Mycobacteriales</taxon>
        <taxon>Mycobacteriaceae</taxon>
        <taxon>Mycolicibacterium</taxon>
    </lineage>
</organism>
<feature type="domain" description="UspA" evidence="2">
    <location>
        <begin position="160"/>
        <end position="292"/>
    </location>
</feature>
<dbReference type="STRING" id="710685.MycrhN_5904"/>
<dbReference type="EMBL" id="CP003169">
    <property type="protein sequence ID" value="AEV76369.1"/>
    <property type="molecule type" value="Genomic_DNA"/>
</dbReference>
<evidence type="ECO:0000313" key="3">
    <source>
        <dbReference type="EMBL" id="AEV76369.1"/>
    </source>
</evidence>
<evidence type="ECO:0000256" key="1">
    <source>
        <dbReference type="ARBA" id="ARBA00008791"/>
    </source>
</evidence>
<name>G8RQA3_MYCRN</name>
<dbReference type="RefSeq" id="WP_014214106.1">
    <property type="nucleotide sequence ID" value="NC_016604.1"/>
</dbReference>
<evidence type="ECO:0000313" key="4">
    <source>
        <dbReference type="Proteomes" id="UP000005442"/>
    </source>
</evidence>
<reference evidence="3 4" key="1">
    <citation type="submission" date="2011-12" db="EMBL/GenBank/DDBJ databases">
        <title>Complete sequence of Mycobacterium rhodesiae NBB3.</title>
        <authorList>
            <consortium name="US DOE Joint Genome Institute"/>
            <person name="Lucas S."/>
            <person name="Han J."/>
            <person name="Lapidus A."/>
            <person name="Cheng J.-F."/>
            <person name="Goodwin L."/>
            <person name="Pitluck S."/>
            <person name="Peters L."/>
            <person name="Mikhailova N."/>
            <person name="Gu W."/>
            <person name="Detter J.C."/>
            <person name="Han C."/>
            <person name="Tapia R."/>
            <person name="Land M."/>
            <person name="Hauser L."/>
            <person name="Kyrpides N."/>
            <person name="Ivanova N."/>
            <person name="Pagani I."/>
            <person name="Mattes T."/>
            <person name="Holmes A."/>
            <person name="Rutledge P."/>
            <person name="Paulsen I."/>
            <person name="Coleman N."/>
            <person name="Woyke T."/>
        </authorList>
    </citation>
    <scope>NUCLEOTIDE SEQUENCE [LARGE SCALE GENOMIC DNA]</scope>
    <source>
        <strain evidence="3 4">NBB3</strain>
    </source>
</reference>
<dbReference type="Pfam" id="PF00582">
    <property type="entry name" value="Usp"/>
    <property type="match status" value="2"/>
</dbReference>
<dbReference type="Proteomes" id="UP000005442">
    <property type="component" value="Chromosome"/>
</dbReference>
<dbReference type="KEGG" id="mrh:MycrhN_5904"/>
<dbReference type="PANTHER" id="PTHR31964">
    <property type="entry name" value="ADENINE NUCLEOTIDE ALPHA HYDROLASES-LIKE SUPERFAMILY PROTEIN"/>
    <property type="match status" value="1"/>
</dbReference>
<feature type="domain" description="UspA" evidence="2">
    <location>
        <begin position="10"/>
        <end position="147"/>
    </location>
</feature>